<dbReference type="RefSeq" id="WP_338445861.1">
    <property type="nucleotide sequence ID" value="NZ_CP144918.1"/>
</dbReference>
<organism evidence="3 4">
    <name type="scientific">Pelagerythrobacter marensis</name>
    <dbReference type="NCBI Taxonomy" id="543877"/>
    <lineage>
        <taxon>Bacteria</taxon>
        <taxon>Pseudomonadati</taxon>
        <taxon>Pseudomonadota</taxon>
        <taxon>Alphaproteobacteria</taxon>
        <taxon>Sphingomonadales</taxon>
        <taxon>Erythrobacteraceae</taxon>
        <taxon>Pelagerythrobacter</taxon>
    </lineage>
</organism>
<protein>
    <submittedName>
        <fullName evidence="3">AAA family ATPase</fullName>
    </submittedName>
</protein>
<dbReference type="Gene3D" id="3.40.50.300">
    <property type="entry name" value="P-loop containing nucleotide triphosphate hydrolases"/>
    <property type="match status" value="1"/>
</dbReference>
<evidence type="ECO:0000313" key="3">
    <source>
        <dbReference type="EMBL" id="WWA46969.1"/>
    </source>
</evidence>
<proteinExistence type="predicted"/>
<feature type="region of interest" description="Disordered" evidence="1">
    <location>
        <begin position="1936"/>
        <end position="1961"/>
    </location>
</feature>
<sequence length="1961" mass="219710">MFDDLVLGIAGQVIGHQYKSSTKPKPVGVRGLLLGKENVIADCAASFKELEAAYPRKHIRVRYVTSHIASVSDKGRFGVKGRDSQDFFLEKDRHPDWSLLDWRASVWQPIIDELVSASGLDEHDFERFFHRFEIELGAPRTIELNHTLDASVRGQIVELARAIGDLVGRAEGKTSWTRRELLDELGWPDRFRQRFEHRFPLGAHVQSNEQSEAELEAALKNHSSGYICLLGSPGTGKSTLLERFVQSGPNRKVVRYLAYVPGTAQGQGRGNDANFLADLNSQLISSGFQASRVKDDTLEQRRETFQRLLQQAGKEFETSGQSTIIVIDGLDHVPREEKPVASFLRALPLPASIPEGVVFVLGSQRIDLEDIPREVREQASLPDRKIEIAPLTEAAVSEMVTSIGLASEIDSAEVFSVSLGHPLVTQYLLGKLLVADAEERRVLLDGGFEFDGDLEKVYQAAWREAEGADREVAKVLVTLSFVEGRIEPELLAACLSSSAVDNTFKLAHHLIDHYNRGWLIFHNSFRLFLRQKTITLYGAPDPDFTVIAIYRRLAKVAKSAPATSAQRWLEFRYRYLANDHAEAAAIACRRYFVTQFIDGRRSDEVSNDIEDAFACLDAGETPVQLFDLMLAKDEVWRRQQALEMAEQLVAAQIAAGDLYSAEAQLDANHVAGDEWLVVKALLEDGQPERARAIFDRENPWDWYDDHHSGGEDSANKWADFAVVLLDDEQIERRIKMPDVKGDNDKQSFYGQTRQQYLDELRFALARAMLRHDPNCSVDDVVSRFIIMAGAHPILYAESAEAKVRASRYEEALACLGDYEKCQGIEDVHGSWHLHAANLAIACRHSELATRLFAKAKIPDLCNLEHRSEEVADAVRYLIRYCVVAAQLGASPPQPALPKEHLFKAIQNHAVRLGTRIGKLRQDAADATTGVSAQIKSSLEFIAGAVADRRDDVLLDYHVRKADQPLFDAICEIVRLSPDAAPDFASNFEACLKLSVCTFRGSLPIVRKFTETMFNFDGDAAAAVARLERSRREVDGARSPQEAIDGLAELAIVFGKIGLQERARELLHEMRKMSLGSYAAAKKDGQYLLWADLLELANRMDPAQAAERSFMMLRLVAGVDDSDAHDQAWRISKTVLVEAIASGQEEAWDAFEWAKATGVWRWDALVDAVARGIMRRRPDLSIPIAITWTALCLPYYDEVYNSVTRTGEYLRELVSATPEAQLPEVERIIVAGIERDARSELRPRLLRAFRDALADCGPISPLVSAAVDRWNAEPAFDTEYSSDEKVLPDYFQLQSFEDVEQAVALERQRREAQTSVYYGNFVNGTLGKRIGRIIQERPWPEVHAFALRNPELVRDRPIKEALARAAIAAGEVDYAETSLLPERPERDGWGGWASRDTLEYHKARHVLGFADAHKRAQDDFVRDLSEGGYGTGSALYSIDEIYPMLYKDIDWPALWDRLAEQVDGYRDYQKVEPIPRNDDVAHDDIDLLTRLFLEAVTFGVSDPCEQATNGLLELVRAGAPELFCRTCSRLLEGEGHAVQLGARLLIEAHDNQAVATKFRHELGKLTAHEDTCVAAIGEILADFWGVDAHMEAADLPPLYSLELPPLDETSGRSLRDEASLGPVIDDPAAWTEGFNQWLEALSRYSEVPVSTLRRRVAQLINQWGGVEKYGAKATKQLENSLSPLGLLLPFVRPHIGICLRAFHVVVGELWRASRLSERDVDVLLHRLTGAPVLPPHVPQLSRPVDIDWPTFPEDTWSTDGIEWIEAEDIRRHCVSPAVVGEWARLVMYKSNSLYTEEMLVARGIEDGAFEDLDRAIGKLPIAFWAAGRMMVDSERAAEMVGIVNLRTSLVGNRPEVLIFDPLLAQMLGWHLSADNPFTFVDSQGKAMATTRFWRDGWQQEMKHARAFRWAEGQRVELTEAGQAEVERQGCLPPSVTARWRTHKPHSSKTELASQWRSDGEVL</sequence>
<dbReference type="Pfam" id="PF13401">
    <property type="entry name" value="AAA_22"/>
    <property type="match status" value="1"/>
</dbReference>
<dbReference type="SUPFAM" id="SSF52540">
    <property type="entry name" value="P-loop containing nucleoside triphosphate hydrolases"/>
    <property type="match status" value="1"/>
</dbReference>
<reference evidence="3 4" key="1">
    <citation type="submission" date="2024-02" db="EMBL/GenBank/DDBJ databases">
        <title>The whole genome sequence of five bacterial samples isolated from Abu Dhabi Sabkha-shore region.</title>
        <authorList>
            <person name="Sudalaimuthuasari N."/>
            <person name="Sarfraz B."/>
            <person name="Tuyisabe J.D."/>
            <person name="Mugisha Ntwali L.D.M."/>
            <person name="Ali A.I.A.A."/>
            <person name="Almansoori S.Z.A."/>
            <person name="Alajami H.S.A."/>
            <person name="Almeqbaali A.A.S."/>
            <person name="Kundu B."/>
            <person name="Saeed E.E."/>
            <person name="Sukumarinath V."/>
            <person name="Mishra A.K."/>
            <person name="Hazzouri K.M."/>
            <person name="Almaskari R."/>
            <person name="Sharma A.K."/>
            <person name="Amiri K.M.A."/>
        </authorList>
    </citation>
    <scope>NUCLEOTIDE SEQUENCE [LARGE SCALE GENOMIC DNA]</scope>
    <source>
        <strain evidence="4">kcgeb_sd</strain>
    </source>
</reference>
<dbReference type="EMBL" id="CP144918">
    <property type="protein sequence ID" value="WWA46969.1"/>
    <property type="molecule type" value="Genomic_DNA"/>
</dbReference>
<evidence type="ECO:0000313" key="4">
    <source>
        <dbReference type="Proteomes" id="UP001335183"/>
    </source>
</evidence>
<evidence type="ECO:0000259" key="2">
    <source>
        <dbReference type="Pfam" id="PF13401"/>
    </source>
</evidence>
<dbReference type="InterPro" id="IPR027417">
    <property type="entry name" value="P-loop_NTPase"/>
</dbReference>
<dbReference type="InterPro" id="IPR049945">
    <property type="entry name" value="AAA_22"/>
</dbReference>
<feature type="domain" description="ORC1/DEAH AAA+ ATPase" evidence="2">
    <location>
        <begin position="223"/>
        <end position="348"/>
    </location>
</feature>
<evidence type="ECO:0000256" key="1">
    <source>
        <dbReference type="SAM" id="MobiDB-lite"/>
    </source>
</evidence>
<accession>A0ABZ2D484</accession>
<keyword evidence="4" id="KW-1185">Reference proteome</keyword>
<dbReference type="Proteomes" id="UP001335183">
    <property type="component" value="Chromosome"/>
</dbReference>
<gene>
    <name evidence="3" type="ORF">V5F89_11985</name>
</gene>
<name>A0ABZ2D484_9SPHN</name>